<dbReference type="PANTHER" id="PTHR11895">
    <property type="entry name" value="TRANSAMIDASE"/>
    <property type="match status" value="1"/>
</dbReference>
<dbReference type="InterPro" id="IPR020556">
    <property type="entry name" value="Amidase_CS"/>
</dbReference>
<evidence type="ECO:0000313" key="4">
    <source>
        <dbReference type="Proteomes" id="UP000051697"/>
    </source>
</evidence>
<dbReference type="SUPFAM" id="SSF75304">
    <property type="entry name" value="Amidase signature (AS) enzymes"/>
    <property type="match status" value="1"/>
</dbReference>
<dbReference type="InterPro" id="IPR000120">
    <property type="entry name" value="Amidase"/>
</dbReference>
<dbReference type="EMBL" id="AZFE01000031">
    <property type="protein sequence ID" value="KRL55422.1"/>
    <property type="molecule type" value="Genomic_DNA"/>
</dbReference>
<protein>
    <submittedName>
        <fullName evidence="3">6-aminohexanoate-cyclic-dimer hydrolase</fullName>
    </submittedName>
</protein>
<dbReference type="PROSITE" id="PS00571">
    <property type="entry name" value="AMIDASES"/>
    <property type="match status" value="1"/>
</dbReference>
<dbReference type="Gene3D" id="3.90.1300.10">
    <property type="entry name" value="Amidase signature (AS) domain"/>
    <property type="match status" value="1"/>
</dbReference>
<dbReference type="PATRIC" id="fig|1423778.4.peg.1052"/>
<feature type="domain" description="Amidase" evidence="2">
    <location>
        <begin position="25"/>
        <end position="469"/>
    </location>
</feature>
<dbReference type="KEGG" id="lol:LACOL_0280"/>
<dbReference type="Proteomes" id="UP000051697">
    <property type="component" value="Unassembled WGS sequence"/>
</dbReference>
<keyword evidence="3" id="KW-0378">Hydrolase</keyword>
<dbReference type="Pfam" id="PF01425">
    <property type="entry name" value="Amidase"/>
    <property type="match status" value="1"/>
</dbReference>
<dbReference type="AlphaFoldDB" id="A0A0R1RGC9"/>
<dbReference type="RefSeq" id="WP_057889966.1">
    <property type="nucleotide sequence ID" value="NZ_AZFE01000031.1"/>
</dbReference>
<organism evidence="3 4">
    <name type="scientific">Paucilactobacillus oligofermentans DSM 15707 = LMG 22743</name>
    <dbReference type="NCBI Taxonomy" id="1423778"/>
    <lineage>
        <taxon>Bacteria</taxon>
        <taxon>Bacillati</taxon>
        <taxon>Bacillota</taxon>
        <taxon>Bacilli</taxon>
        <taxon>Lactobacillales</taxon>
        <taxon>Lactobacillaceae</taxon>
        <taxon>Paucilactobacillus</taxon>
    </lineage>
</organism>
<reference evidence="3 4" key="1">
    <citation type="journal article" date="2015" name="Genome Announc.">
        <title>Expanding the biotechnology potential of lactobacilli through comparative genomics of 213 strains and associated genera.</title>
        <authorList>
            <person name="Sun Z."/>
            <person name="Harris H.M."/>
            <person name="McCann A."/>
            <person name="Guo C."/>
            <person name="Argimon S."/>
            <person name="Zhang W."/>
            <person name="Yang X."/>
            <person name="Jeffery I.B."/>
            <person name="Cooney J.C."/>
            <person name="Kagawa T.F."/>
            <person name="Liu W."/>
            <person name="Song Y."/>
            <person name="Salvetti E."/>
            <person name="Wrobel A."/>
            <person name="Rasinkangas P."/>
            <person name="Parkhill J."/>
            <person name="Rea M.C."/>
            <person name="O'Sullivan O."/>
            <person name="Ritari J."/>
            <person name="Douillard F.P."/>
            <person name="Paul Ross R."/>
            <person name="Yang R."/>
            <person name="Briner A.E."/>
            <person name="Felis G.E."/>
            <person name="de Vos W.M."/>
            <person name="Barrangou R."/>
            <person name="Klaenhammer T.R."/>
            <person name="Caufield P.W."/>
            <person name="Cui Y."/>
            <person name="Zhang H."/>
            <person name="O'Toole P.W."/>
        </authorList>
    </citation>
    <scope>NUCLEOTIDE SEQUENCE [LARGE SCALE GENOMIC DNA]</scope>
    <source>
        <strain evidence="3 4">DSM 15707</strain>
    </source>
</reference>
<comment type="caution">
    <text evidence="3">The sequence shown here is derived from an EMBL/GenBank/DDBJ whole genome shotgun (WGS) entry which is preliminary data.</text>
</comment>
<proteinExistence type="inferred from homology"/>
<evidence type="ECO:0000259" key="2">
    <source>
        <dbReference type="Pfam" id="PF01425"/>
    </source>
</evidence>
<evidence type="ECO:0000313" key="3">
    <source>
        <dbReference type="EMBL" id="KRL55422.1"/>
    </source>
</evidence>
<name>A0A0R1RGC9_9LACO</name>
<gene>
    <name evidence="3" type="ORF">FC70_GL001019</name>
</gene>
<dbReference type="STRING" id="1423778.FC70_GL001019"/>
<sequence length="486" mass="53227">MINFQKKSAVELSIEIRNKEINVQELIRAAIKNIKEQNQTLNAVISLREEKALIEAEELKDTGQPFYGVPLLLKGLGQQLAGESDTGGNKLLKNSVAEHSNNFVKSLQSAGFIIIGQTNFPEFGFKNITDSKLYGSARNPWNTSYSPGGSSGGAGAAVAAGIVPIAAGSDGGGSIRIPASWSGVVGLKPTRGRVPVGPDDWRSWQGASTSFALTNNINDTAMLLNQIQVVQSAAVFQTPKIDLSQLDNRDKSIKIGYTTKSPVGTPVSDDAVIAVQQAVEFLEHQGFEVEEIDIPINGIEVMESYYLMNAGETSAMFAGMSSSMGRSIRRDEMERLTWALYQTGNLVKAAEYIDALNLWDQTAYKMDLLHEKYPLVLTPTTAFTAPKVNDPLVSPEDYEKMYHINEMSSKQQREFIYEQWLPALTRSPFTQTANLTGEPAISLPTYVSEDGLPLGIQFTAAKGREDLLLQMGKLFEVNQQFKLLSD</sequence>
<dbReference type="PANTHER" id="PTHR11895:SF7">
    <property type="entry name" value="GLUTAMYL-TRNA(GLN) AMIDOTRANSFERASE SUBUNIT A, MITOCHONDRIAL"/>
    <property type="match status" value="1"/>
</dbReference>
<evidence type="ECO:0000256" key="1">
    <source>
        <dbReference type="ARBA" id="ARBA00009199"/>
    </source>
</evidence>
<dbReference type="GO" id="GO:0016787">
    <property type="term" value="F:hydrolase activity"/>
    <property type="evidence" value="ECO:0007669"/>
    <property type="project" value="UniProtKB-KW"/>
</dbReference>
<accession>A0A0R1RGC9</accession>
<dbReference type="OrthoDB" id="9811471at2"/>
<dbReference type="InterPro" id="IPR023631">
    <property type="entry name" value="Amidase_dom"/>
</dbReference>
<keyword evidence="4" id="KW-1185">Reference proteome</keyword>
<dbReference type="InterPro" id="IPR036928">
    <property type="entry name" value="AS_sf"/>
</dbReference>
<comment type="similarity">
    <text evidence="1">Belongs to the amidase family.</text>
</comment>
<dbReference type="NCBIfam" id="NF005099">
    <property type="entry name" value="PRK06529.1"/>
    <property type="match status" value="1"/>
</dbReference>